<evidence type="ECO:0000313" key="2">
    <source>
        <dbReference type="Proteomes" id="UP000821865"/>
    </source>
</evidence>
<dbReference type="EMBL" id="CM023480">
    <property type="protein sequence ID" value="KAH7970701.1"/>
    <property type="molecule type" value="Genomic_DNA"/>
</dbReference>
<dbReference type="Proteomes" id="UP000821865">
    <property type="component" value="Chromosome 11"/>
</dbReference>
<proteinExistence type="predicted"/>
<name>A0ACB8DJB5_DERSI</name>
<organism evidence="1 2">
    <name type="scientific">Dermacentor silvarum</name>
    <name type="common">Tick</name>
    <dbReference type="NCBI Taxonomy" id="543639"/>
    <lineage>
        <taxon>Eukaryota</taxon>
        <taxon>Metazoa</taxon>
        <taxon>Ecdysozoa</taxon>
        <taxon>Arthropoda</taxon>
        <taxon>Chelicerata</taxon>
        <taxon>Arachnida</taxon>
        <taxon>Acari</taxon>
        <taxon>Parasitiformes</taxon>
        <taxon>Ixodida</taxon>
        <taxon>Ixodoidea</taxon>
        <taxon>Ixodidae</taxon>
        <taxon>Rhipicephalinae</taxon>
        <taxon>Dermacentor</taxon>
    </lineage>
</organism>
<protein>
    <submittedName>
        <fullName evidence="1">Uncharacterized protein</fullName>
    </submittedName>
</protein>
<gene>
    <name evidence="1" type="ORF">HPB49_014405</name>
</gene>
<accession>A0ACB8DJB5</accession>
<reference evidence="1" key="1">
    <citation type="submission" date="2020-05" db="EMBL/GenBank/DDBJ databases">
        <title>Large-scale comparative analyses of tick genomes elucidate their genetic diversity and vector capacities.</title>
        <authorList>
            <person name="Jia N."/>
            <person name="Wang J."/>
            <person name="Shi W."/>
            <person name="Du L."/>
            <person name="Sun Y."/>
            <person name="Zhan W."/>
            <person name="Jiang J."/>
            <person name="Wang Q."/>
            <person name="Zhang B."/>
            <person name="Ji P."/>
            <person name="Sakyi L.B."/>
            <person name="Cui X."/>
            <person name="Yuan T."/>
            <person name="Jiang B."/>
            <person name="Yang W."/>
            <person name="Lam T.T.-Y."/>
            <person name="Chang Q."/>
            <person name="Ding S."/>
            <person name="Wang X."/>
            <person name="Zhu J."/>
            <person name="Ruan X."/>
            <person name="Zhao L."/>
            <person name="Wei J."/>
            <person name="Que T."/>
            <person name="Du C."/>
            <person name="Cheng J."/>
            <person name="Dai P."/>
            <person name="Han X."/>
            <person name="Huang E."/>
            <person name="Gao Y."/>
            <person name="Liu J."/>
            <person name="Shao H."/>
            <person name="Ye R."/>
            <person name="Li L."/>
            <person name="Wei W."/>
            <person name="Wang X."/>
            <person name="Wang C."/>
            <person name="Yang T."/>
            <person name="Huo Q."/>
            <person name="Li W."/>
            <person name="Guo W."/>
            <person name="Chen H."/>
            <person name="Zhou L."/>
            <person name="Ni X."/>
            <person name="Tian J."/>
            <person name="Zhou Y."/>
            <person name="Sheng Y."/>
            <person name="Liu T."/>
            <person name="Pan Y."/>
            <person name="Xia L."/>
            <person name="Li J."/>
            <person name="Zhao F."/>
            <person name="Cao W."/>
        </authorList>
    </citation>
    <scope>NUCLEOTIDE SEQUENCE</scope>
    <source>
        <strain evidence="1">Dsil-2018</strain>
    </source>
</reference>
<comment type="caution">
    <text evidence="1">The sequence shown here is derived from an EMBL/GenBank/DDBJ whole genome shotgun (WGS) entry which is preliminary data.</text>
</comment>
<sequence>MESCVENHVAPPKVHHLILEWESVHLARTERHIFVASQVARLVRDKNPGVVVGEEPRLTTREGTRLKPDLVIESYGEVLAGDLAVV</sequence>
<keyword evidence="2" id="KW-1185">Reference proteome</keyword>
<evidence type="ECO:0000313" key="1">
    <source>
        <dbReference type="EMBL" id="KAH7970701.1"/>
    </source>
</evidence>